<evidence type="ECO:0000313" key="6">
    <source>
        <dbReference type="EMBL" id="GAY75736.1"/>
    </source>
</evidence>
<dbReference type="Proteomes" id="UP000319716">
    <property type="component" value="Unassembled WGS sequence"/>
</dbReference>
<evidence type="ECO:0000313" key="7">
    <source>
        <dbReference type="Proteomes" id="UP000319716"/>
    </source>
</evidence>
<reference evidence="6 7" key="1">
    <citation type="submission" date="2017-11" db="EMBL/GenBank/DDBJ databases">
        <title>Draft Genome Sequence of Sporolactobacillus inulinus NBRC 111894 Isolated from Koso, a Japanese Sugar-Vegetable Fermented Beverage.</title>
        <authorList>
            <person name="Chiou T.Y."/>
            <person name="Oshima K."/>
            <person name="Suda W."/>
            <person name="Hattori M."/>
            <person name="Takahashi T."/>
        </authorList>
    </citation>
    <scope>NUCLEOTIDE SEQUENCE [LARGE SCALE GENOMIC DNA]</scope>
    <source>
        <strain evidence="6 7">NBRC111894</strain>
    </source>
</reference>
<keyword evidence="4" id="KW-0119">Carbohydrate metabolism</keyword>
<comment type="pathway">
    <text evidence="1">Carbohydrate degradation.</text>
</comment>
<dbReference type="GO" id="GO:0004345">
    <property type="term" value="F:glucose-6-phosphate dehydrogenase activity"/>
    <property type="evidence" value="ECO:0007669"/>
    <property type="project" value="UniProtKB-EC"/>
</dbReference>
<dbReference type="PANTHER" id="PTHR23429">
    <property type="entry name" value="GLUCOSE-6-PHOSPHATE 1-DEHYDROGENASE G6PD"/>
    <property type="match status" value="1"/>
</dbReference>
<evidence type="ECO:0000256" key="1">
    <source>
        <dbReference type="ARBA" id="ARBA00004921"/>
    </source>
</evidence>
<dbReference type="GO" id="GO:0009051">
    <property type="term" value="P:pentose-phosphate shunt, oxidative branch"/>
    <property type="evidence" value="ECO:0007669"/>
    <property type="project" value="TreeGrafter"/>
</dbReference>
<dbReference type="Gene3D" id="3.30.360.10">
    <property type="entry name" value="Dihydrodipicolinate Reductase, domain 2"/>
    <property type="match status" value="1"/>
</dbReference>
<gene>
    <name evidence="6" type="ORF">NBRC111894_1290</name>
</gene>
<organism evidence="6 7">
    <name type="scientific">Sporolactobacillus inulinus</name>
    <dbReference type="NCBI Taxonomy" id="2078"/>
    <lineage>
        <taxon>Bacteria</taxon>
        <taxon>Bacillati</taxon>
        <taxon>Bacillota</taxon>
        <taxon>Bacilli</taxon>
        <taxon>Bacillales</taxon>
        <taxon>Sporolactobacillaceae</taxon>
        <taxon>Sporolactobacillus</taxon>
    </lineage>
</organism>
<evidence type="ECO:0000256" key="3">
    <source>
        <dbReference type="ARBA" id="ARBA00023002"/>
    </source>
</evidence>
<evidence type="ECO:0000259" key="5">
    <source>
        <dbReference type="Pfam" id="PF02781"/>
    </source>
</evidence>
<dbReference type="GO" id="GO:0005829">
    <property type="term" value="C:cytosol"/>
    <property type="evidence" value="ECO:0007669"/>
    <property type="project" value="TreeGrafter"/>
</dbReference>
<name>A0A4Y1Z9P5_9BACL</name>
<dbReference type="SUPFAM" id="SSF55347">
    <property type="entry name" value="Glyceraldehyde-3-phosphate dehydrogenase-like, C-terminal domain"/>
    <property type="match status" value="1"/>
</dbReference>
<protein>
    <submittedName>
        <fullName evidence="6">Glucose-6-phosphate 1-dehydrogenase</fullName>
        <ecNumber evidence="6">1.1.1.49</ecNumber>
    </submittedName>
</protein>
<accession>A0A4Y1Z9P5</accession>
<dbReference type="GO" id="GO:0006006">
    <property type="term" value="P:glucose metabolic process"/>
    <property type="evidence" value="ECO:0007669"/>
    <property type="project" value="InterPro"/>
</dbReference>
<keyword evidence="2" id="KW-0521">NADP</keyword>
<keyword evidence="3 6" id="KW-0560">Oxidoreductase</keyword>
<proteinExistence type="predicted"/>
<dbReference type="EC" id="1.1.1.49" evidence="6"/>
<evidence type="ECO:0000256" key="4">
    <source>
        <dbReference type="ARBA" id="ARBA00023277"/>
    </source>
</evidence>
<dbReference type="AlphaFoldDB" id="A0A4Y1Z9P5"/>
<feature type="domain" description="Glucose-6-phosphate dehydrogenase C-terminal" evidence="5">
    <location>
        <begin position="2"/>
        <end position="74"/>
    </location>
</feature>
<sequence>MASRFQIDNYRWQGVPFYVRTGKRMAEKATQIVIQFRKLPKNPYFHNVNHVGPNLLVIYISPDEGLSLKLKCKSKW</sequence>
<dbReference type="EMBL" id="BEXB01000008">
    <property type="protein sequence ID" value="GAY75736.1"/>
    <property type="molecule type" value="Genomic_DNA"/>
</dbReference>
<comment type="caution">
    <text evidence="6">The sequence shown here is derived from an EMBL/GenBank/DDBJ whole genome shotgun (WGS) entry which is preliminary data.</text>
</comment>
<dbReference type="Pfam" id="PF02781">
    <property type="entry name" value="G6PD_C"/>
    <property type="match status" value="1"/>
</dbReference>
<dbReference type="GO" id="GO:0050661">
    <property type="term" value="F:NADP binding"/>
    <property type="evidence" value="ECO:0007669"/>
    <property type="project" value="InterPro"/>
</dbReference>
<dbReference type="InterPro" id="IPR001282">
    <property type="entry name" value="G6P_DH"/>
</dbReference>
<dbReference type="InterPro" id="IPR022675">
    <property type="entry name" value="G6P_DH_C"/>
</dbReference>
<dbReference type="PANTHER" id="PTHR23429:SF0">
    <property type="entry name" value="GLUCOSE-6-PHOSPHATE 1-DEHYDROGENASE"/>
    <property type="match status" value="1"/>
</dbReference>
<evidence type="ECO:0000256" key="2">
    <source>
        <dbReference type="ARBA" id="ARBA00022857"/>
    </source>
</evidence>